<keyword evidence="4" id="KW-0808">Transferase</keyword>
<dbReference type="InterPro" id="IPR029062">
    <property type="entry name" value="Class_I_gatase-like"/>
</dbReference>
<dbReference type="InterPro" id="IPR012711">
    <property type="entry name" value="Lacto-N-biose_phosphorylase"/>
</dbReference>
<gene>
    <name evidence="4" type="ORF">BBOMB_1157</name>
</gene>
<dbReference type="eggNOG" id="COG5426">
    <property type="taxonomic scope" value="Bacteria"/>
</dbReference>
<dbReference type="EC" id="2.4.1.211" evidence="4"/>
<dbReference type="STRING" id="1341695.BBOMB_1157"/>
<evidence type="ECO:0000313" key="4">
    <source>
        <dbReference type="EMBL" id="KFF31760.1"/>
    </source>
</evidence>
<proteinExistence type="predicted"/>
<keyword evidence="5" id="KW-1185">Reference proteome</keyword>
<feature type="domain" description="Lacto-N-biose phosphorylase central" evidence="2">
    <location>
        <begin position="456"/>
        <end position="705"/>
    </location>
</feature>
<evidence type="ECO:0000259" key="3">
    <source>
        <dbReference type="Pfam" id="PF17386"/>
    </source>
</evidence>
<dbReference type="EMBL" id="ATLK01000001">
    <property type="protein sequence ID" value="KFF31760.1"/>
    <property type="molecule type" value="Genomic_DNA"/>
</dbReference>
<dbReference type="InterPro" id="IPR035080">
    <property type="entry name" value="Lact_bio_phlase-like_N"/>
</dbReference>
<dbReference type="InterPro" id="IPR013780">
    <property type="entry name" value="Glyco_hydro_b"/>
</dbReference>
<dbReference type="CDD" id="cd03143">
    <property type="entry name" value="A4_beta-galactosidase_middle_domain"/>
    <property type="match status" value="1"/>
</dbReference>
<dbReference type="InterPro" id="IPR035363">
    <property type="entry name" value="LBP_M"/>
</dbReference>
<organism evidence="4 5">
    <name type="scientific">Bifidobacterium bombi DSM 19703</name>
    <dbReference type="NCBI Taxonomy" id="1341695"/>
    <lineage>
        <taxon>Bacteria</taxon>
        <taxon>Bacillati</taxon>
        <taxon>Actinomycetota</taxon>
        <taxon>Actinomycetes</taxon>
        <taxon>Bifidobacteriales</taxon>
        <taxon>Bifidobacteriaceae</taxon>
        <taxon>Bifidobacterium</taxon>
    </lineage>
</organism>
<sequence>MSYGLFTLPAEENFAAKTRELAQLWGADAIRNSDGTHLDEEVKALGKKIYSAYFPARGHNEWARLHMDETPMVYLLSQRVLAEDDPTTNGNQSDTSPNGAKTRVEIPFMKTFFEEQLQPYYDADPARYWEVTDRTTGETIPTERWHVDRERDTVIVEPAECFHEYTVTFLASIIWDPVEMYNHITNNWSDHEHAVPLDVYQPDTRDFIMHAYQEWLDANPEVDVVRLTTFFYQFTLIFSAQRREKIVDWFGCACTVSPSALDGFEREYGYRMRPEDFVSEGGYNSTFRQPTRPQLDWLGFVMHTVRANVKRMVSMTHEAGKEAMMFLGDQWIGTEPYVDGFEDLGLDAVVGSVGDGTTLRMISDIKGVRYTEGRFLPYFFPDTFHEGNDPSIEAWSNWRKARRAILRSPISRMGYGGYLSLAAKFPKFVDAVTEIADEFRDLTAKTGGEGAQGSLNIAVLNTWGRMRSWMAYTVAHAKPYPQTYSYYGVLESLSGMRVNVRFISFDDVTSRGIDDEIDVVVTGGAAGTSFSGGEVWKDPALVSTLRRWVRNGGALVGLGEPSAVNWQGRFFQLADVFGVDREISQTLSVDKYFPALTRGHFITADVPANETNAEDGDIEPEDFGGTVYATPRAMSDIGYDFGEPITGTYPIDGNVTLLSAAEGRVQLATNRYGSGVGVYLSGLPYSGRNARLLERILFYAARREDEYEAYSSTNPQCETAVFPKTGWMCVINNTNQPQSTDVKVPGQGPVHVDLGTSGIFWRKI</sequence>
<evidence type="ECO:0000259" key="1">
    <source>
        <dbReference type="Pfam" id="PF09508"/>
    </source>
</evidence>
<dbReference type="GO" id="GO:0050500">
    <property type="term" value="F:1,3-beta-galactosyl-N-acetylhexosamine phosphorylase activity"/>
    <property type="evidence" value="ECO:0007669"/>
    <property type="project" value="UniProtKB-EC"/>
</dbReference>
<dbReference type="Pfam" id="PF17385">
    <property type="entry name" value="LBP_M"/>
    <property type="match status" value="1"/>
</dbReference>
<comment type="caution">
    <text evidence="4">The sequence shown here is derived from an EMBL/GenBank/DDBJ whole genome shotgun (WGS) entry which is preliminary data.</text>
</comment>
<dbReference type="NCBIfam" id="TIGR02336">
    <property type="entry name" value="1,3-beta-galactosyl-N-acetylhexosamine phosphorylase"/>
    <property type="match status" value="1"/>
</dbReference>
<dbReference type="Gene3D" id="3.20.20.80">
    <property type="entry name" value="Glycosidases"/>
    <property type="match status" value="1"/>
</dbReference>
<dbReference type="Pfam" id="PF09508">
    <property type="entry name" value="Lact_bio_phlase"/>
    <property type="match status" value="1"/>
</dbReference>
<dbReference type="GO" id="GO:0004645">
    <property type="term" value="F:1,4-alpha-oligoglucan phosphorylase activity"/>
    <property type="evidence" value="ECO:0007669"/>
    <property type="project" value="InterPro"/>
</dbReference>
<accession>A0A080N4W3</accession>
<reference evidence="4 5" key="1">
    <citation type="journal article" date="2014" name="Appl. Environ. Microbiol.">
        <title>Genomic encyclopedia of type strains of the genus Bifidobacterium.</title>
        <authorList>
            <person name="Milani C."/>
            <person name="Lugli G.A."/>
            <person name="Duranti S."/>
            <person name="Turroni F."/>
            <person name="Bottacini F."/>
            <person name="Mangifesta M."/>
            <person name="Sanchez B."/>
            <person name="Viappiani A."/>
            <person name="Mancabelli L."/>
            <person name="Taminiau B."/>
            <person name="Delcenserie V."/>
            <person name="Barrangou R."/>
            <person name="Margolles A."/>
            <person name="van Sinderen D."/>
            <person name="Ventura M."/>
        </authorList>
    </citation>
    <scope>NUCLEOTIDE SEQUENCE [LARGE SCALE GENOMIC DNA]</scope>
    <source>
        <strain evidence="4 5">DSM 19703</strain>
    </source>
</reference>
<keyword evidence="4" id="KW-0328">Glycosyltransferase</keyword>
<dbReference type="OrthoDB" id="5834503at2"/>
<dbReference type="Gene3D" id="3.40.50.880">
    <property type="match status" value="1"/>
</dbReference>
<feature type="domain" description="Lacto-N-biose phosphorylase-like N-terminal TIM barrel" evidence="1">
    <location>
        <begin position="4"/>
        <end position="449"/>
    </location>
</feature>
<feature type="domain" description="Lacto-N-biose phosphorylase C-terminal" evidence="3">
    <location>
        <begin position="710"/>
        <end position="761"/>
    </location>
</feature>
<evidence type="ECO:0000259" key="2">
    <source>
        <dbReference type="Pfam" id="PF17385"/>
    </source>
</evidence>
<protein>
    <submittedName>
        <fullName evidence="4">Lacto-N-biose phorylase</fullName>
        <ecNumber evidence="4">2.4.1.211</ecNumber>
    </submittedName>
</protein>
<dbReference type="InterPro" id="IPR035356">
    <property type="entry name" value="LBP_C"/>
</dbReference>
<dbReference type="RefSeq" id="WP_044087455.1">
    <property type="nucleotide sequence ID" value="NZ_ATLK01000001.1"/>
</dbReference>
<dbReference type="Proteomes" id="UP000028730">
    <property type="component" value="Unassembled WGS sequence"/>
</dbReference>
<dbReference type="InterPro" id="IPR013783">
    <property type="entry name" value="Ig-like_fold"/>
</dbReference>
<evidence type="ECO:0000313" key="5">
    <source>
        <dbReference type="Proteomes" id="UP000028730"/>
    </source>
</evidence>
<name>A0A080N4W3_9BIFI</name>
<dbReference type="GO" id="GO:0005975">
    <property type="term" value="P:carbohydrate metabolic process"/>
    <property type="evidence" value="ECO:0007669"/>
    <property type="project" value="UniProtKB-ARBA"/>
</dbReference>
<dbReference type="AlphaFoldDB" id="A0A080N4W3"/>
<dbReference type="Pfam" id="PF17386">
    <property type="entry name" value="LBP_C"/>
    <property type="match status" value="1"/>
</dbReference>
<dbReference type="Gene3D" id="2.60.40.10">
    <property type="entry name" value="Immunoglobulins"/>
    <property type="match status" value="1"/>
</dbReference>
<dbReference type="Gene3D" id="2.60.40.1180">
    <property type="entry name" value="Golgi alpha-mannosidase II"/>
    <property type="match status" value="1"/>
</dbReference>
<dbReference type="SUPFAM" id="SSF52317">
    <property type="entry name" value="Class I glutamine amidotransferase-like"/>
    <property type="match status" value="1"/>
</dbReference>